<keyword evidence="1" id="KW-0472">Membrane</keyword>
<accession>A0A445MRW2</accession>
<keyword evidence="1" id="KW-1133">Transmembrane helix</keyword>
<feature type="transmembrane region" description="Helical" evidence="1">
    <location>
        <begin position="18"/>
        <end position="37"/>
    </location>
</feature>
<feature type="transmembrane region" description="Helical" evidence="1">
    <location>
        <begin position="49"/>
        <end position="68"/>
    </location>
</feature>
<reference evidence="2" key="1">
    <citation type="submission" date="2018-01" db="EMBL/GenBank/DDBJ databases">
        <authorList>
            <person name="Regsiter A."/>
            <person name="William W."/>
        </authorList>
    </citation>
    <scope>NUCLEOTIDE SEQUENCE</scope>
    <source>
        <strain evidence="2">TRIP AH-1</strain>
    </source>
</reference>
<organism evidence="2">
    <name type="scientific">uncultured Desulfobacterium sp</name>
    <dbReference type="NCBI Taxonomy" id="201089"/>
    <lineage>
        <taxon>Bacteria</taxon>
        <taxon>Pseudomonadati</taxon>
        <taxon>Thermodesulfobacteriota</taxon>
        <taxon>Desulfobacteria</taxon>
        <taxon>Desulfobacterales</taxon>
        <taxon>Desulfobacteriaceae</taxon>
        <taxon>Desulfobacterium</taxon>
        <taxon>environmental samples</taxon>
    </lineage>
</organism>
<name>A0A445MRW2_9BACT</name>
<evidence type="ECO:0000256" key="1">
    <source>
        <dbReference type="SAM" id="Phobius"/>
    </source>
</evidence>
<evidence type="ECO:0000313" key="2">
    <source>
        <dbReference type="EMBL" id="SPD72210.1"/>
    </source>
</evidence>
<dbReference type="EMBL" id="OJIN01000031">
    <property type="protein sequence ID" value="SPD72210.1"/>
    <property type="molecule type" value="Genomic_DNA"/>
</dbReference>
<keyword evidence="1" id="KW-0812">Transmembrane</keyword>
<gene>
    <name evidence="2" type="ORF">PITCH_A1260033</name>
</gene>
<proteinExistence type="predicted"/>
<dbReference type="AlphaFoldDB" id="A0A445MRW2"/>
<protein>
    <submittedName>
        <fullName evidence="2">Uncharacterized protein</fullName>
    </submittedName>
</protein>
<sequence length="86" mass="10116">MSFLGPWLDNTRKQHTKFWTTIFFLFLAALAGINYFVRPHEAEYHLDKYMGFWPLFGLVVALLMIIVMKKIIFPLITGPEDTYDSK</sequence>